<organism evidence="2 3">
    <name type="scientific">Plasmodium yoelii 17X</name>
    <dbReference type="NCBI Taxonomy" id="1323249"/>
    <lineage>
        <taxon>Eukaryota</taxon>
        <taxon>Sar</taxon>
        <taxon>Alveolata</taxon>
        <taxon>Apicomplexa</taxon>
        <taxon>Aconoidasida</taxon>
        <taxon>Haemosporida</taxon>
        <taxon>Plasmodiidae</taxon>
        <taxon>Plasmodium</taxon>
        <taxon>Plasmodium (Vinckeia)</taxon>
    </lineage>
</organism>
<evidence type="ECO:0000313" key="3">
    <source>
        <dbReference type="Proteomes" id="UP000018538"/>
    </source>
</evidence>
<evidence type="ECO:0000313" key="2">
    <source>
        <dbReference type="EMBL" id="ETB58726.1"/>
    </source>
</evidence>
<proteinExistence type="predicted"/>
<keyword evidence="1" id="KW-1133">Transmembrane helix</keyword>
<accession>V7PGQ0</accession>
<reference evidence="2 3" key="1">
    <citation type="submission" date="2013-11" db="EMBL/GenBank/DDBJ databases">
        <title>The Genome Sequence of Plasmodium yoelii 17X.</title>
        <authorList>
            <consortium name="The Broad Institute Genomics Platform"/>
            <consortium name="The Broad Institute Genome Sequencing Center for Infectious Disease"/>
            <person name="Neafsey D."/>
            <person name="Adams J."/>
            <person name="Walker B."/>
            <person name="Young S.K."/>
            <person name="Zeng Q."/>
            <person name="Gargeya S."/>
            <person name="Fitzgerald M."/>
            <person name="Haas B."/>
            <person name="Abouelleil A."/>
            <person name="Alvarado L."/>
            <person name="Chapman S.B."/>
            <person name="Gainer-Dewar J."/>
            <person name="Goldberg J."/>
            <person name="Griggs A."/>
            <person name="Gujja S."/>
            <person name="Hansen M."/>
            <person name="Howarth C."/>
            <person name="Imamovic A."/>
            <person name="Ireland A."/>
            <person name="Larimer J."/>
            <person name="McCowan C."/>
            <person name="Murphy C."/>
            <person name="Pearson M."/>
            <person name="Poon T.W."/>
            <person name="Priest M."/>
            <person name="Roberts A."/>
            <person name="Saif S."/>
            <person name="Shea T."/>
            <person name="Sykes S."/>
            <person name="Wortman J."/>
            <person name="Nusbaum C."/>
            <person name="Birren B."/>
        </authorList>
    </citation>
    <scope>NUCLEOTIDE SEQUENCE [LARGE SCALE GENOMIC DNA]</scope>
    <source>
        <strain evidence="2 3">17X</strain>
    </source>
</reference>
<feature type="transmembrane region" description="Helical" evidence="1">
    <location>
        <begin position="44"/>
        <end position="60"/>
    </location>
</feature>
<gene>
    <name evidence="2" type="ORF">YYC_03550</name>
</gene>
<dbReference type="AlphaFoldDB" id="V7PGQ0"/>
<feature type="transmembrane region" description="Helical" evidence="1">
    <location>
        <begin position="21"/>
        <end position="38"/>
    </location>
</feature>
<feature type="transmembrane region" description="Helical" evidence="1">
    <location>
        <begin position="98"/>
        <end position="116"/>
    </location>
</feature>
<dbReference type="Proteomes" id="UP000018538">
    <property type="component" value="Unassembled WGS sequence"/>
</dbReference>
<keyword evidence="1" id="KW-0472">Membrane</keyword>
<keyword evidence="1" id="KW-0812">Transmembrane</keyword>
<evidence type="ECO:0000256" key="1">
    <source>
        <dbReference type="SAM" id="Phobius"/>
    </source>
</evidence>
<dbReference type="EMBL" id="KI635769">
    <property type="protein sequence ID" value="ETB58726.1"/>
    <property type="molecule type" value="Genomic_DNA"/>
</dbReference>
<name>V7PGQ0_PLAYE</name>
<keyword evidence="3" id="KW-1185">Reference proteome</keyword>
<protein>
    <submittedName>
        <fullName evidence="2">Uncharacterized protein</fullName>
    </submittedName>
</protein>
<sequence>MRVLFIFIFQNNLKVHSFRTFPITFVVLLSWLFFLYFIKKKKKLHYFIFFFIEFLRILLISKFTSLKKFIEVYKQFLLTLKWKVFFFKFAVFKNMDKIYLYLINCINLLFLIIIYTY</sequence>